<evidence type="ECO:0000313" key="3">
    <source>
        <dbReference type="Proteomes" id="UP000555728"/>
    </source>
</evidence>
<keyword evidence="1" id="KW-0812">Transmembrane</keyword>
<protein>
    <submittedName>
        <fullName evidence="2">Branched-subunit amino acid transport protein</fullName>
    </submittedName>
</protein>
<dbReference type="AlphaFoldDB" id="A0A7W6S1L6"/>
<dbReference type="RefSeq" id="WP_184436765.1">
    <property type="nucleotide sequence ID" value="NZ_JACIGI010000030.1"/>
</dbReference>
<dbReference type="EMBL" id="JACIGI010000030">
    <property type="protein sequence ID" value="MBB4287228.1"/>
    <property type="molecule type" value="Genomic_DNA"/>
</dbReference>
<keyword evidence="1" id="KW-1133">Transmembrane helix</keyword>
<feature type="transmembrane region" description="Helical" evidence="1">
    <location>
        <begin position="50"/>
        <end position="68"/>
    </location>
</feature>
<sequence length="116" mass="12449">MTPADWLDAPVTAAHVWALIVLCGLGTWLLRSSFIVVAGGRELPRWMTRALRYVPPAVLAALVVPALLQADVLFSPAWDWTRTAAGLVAAAVALTRRIVLTLVVGMAALWTFMALG</sequence>
<evidence type="ECO:0000313" key="2">
    <source>
        <dbReference type="EMBL" id="MBB4287228.1"/>
    </source>
</evidence>
<proteinExistence type="predicted"/>
<organism evidence="2 3">
    <name type="scientific">Roseospira goensis</name>
    <dbReference type="NCBI Taxonomy" id="391922"/>
    <lineage>
        <taxon>Bacteria</taxon>
        <taxon>Pseudomonadati</taxon>
        <taxon>Pseudomonadota</taxon>
        <taxon>Alphaproteobacteria</taxon>
        <taxon>Rhodospirillales</taxon>
        <taxon>Rhodospirillaceae</taxon>
        <taxon>Roseospira</taxon>
    </lineage>
</organism>
<feature type="transmembrane region" description="Helical" evidence="1">
    <location>
        <begin position="16"/>
        <end position="38"/>
    </location>
</feature>
<keyword evidence="3" id="KW-1185">Reference proteome</keyword>
<keyword evidence="1" id="KW-0472">Membrane</keyword>
<evidence type="ECO:0000256" key="1">
    <source>
        <dbReference type="SAM" id="Phobius"/>
    </source>
</evidence>
<comment type="caution">
    <text evidence="2">The sequence shown here is derived from an EMBL/GenBank/DDBJ whole genome shotgun (WGS) entry which is preliminary data.</text>
</comment>
<accession>A0A7W6S1L6</accession>
<dbReference type="Proteomes" id="UP000555728">
    <property type="component" value="Unassembled WGS sequence"/>
</dbReference>
<dbReference type="InterPro" id="IPR008407">
    <property type="entry name" value="Brnchd-chn_aa_trnsp_AzlD"/>
</dbReference>
<reference evidence="2 3" key="1">
    <citation type="submission" date="2020-08" db="EMBL/GenBank/DDBJ databases">
        <title>Genome sequencing of Purple Non-Sulfur Bacteria from various extreme environments.</title>
        <authorList>
            <person name="Mayer M."/>
        </authorList>
    </citation>
    <scope>NUCLEOTIDE SEQUENCE [LARGE SCALE GENOMIC DNA]</scope>
    <source>
        <strain evidence="2 3">JA135</strain>
    </source>
</reference>
<name>A0A7W6S1L6_9PROT</name>
<feature type="transmembrane region" description="Helical" evidence="1">
    <location>
        <begin position="88"/>
        <end position="115"/>
    </location>
</feature>
<gene>
    <name evidence="2" type="ORF">GGD88_002972</name>
</gene>
<dbReference type="Pfam" id="PF05437">
    <property type="entry name" value="AzlD"/>
    <property type="match status" value="1"/>
</dbReference>